<dbReference type="PROSITE" id="PS50893">
    <property type="entry name" value="ABC_TRANSPORTER_2"/>
    <property type="match status" value="1"/>
</dbReference>
<evidence type="ECO:0000256" key="3">
    <source>
        <dbReference type="SAM" id="Coils"/>
    </source>
</evidence>
<protein>
    <submittedName>
        <fullName evidence="5">ATPase subunit of ABC transporter with duplicated ATPase domains</fullName>
    </submittedName>
</protein>
<dbReference type="InterPro" id="IPR027417">
    <property type="entry name" value="P-loop_NTPase"/>
</dbReference>
<keyword evidence="6" id="KW-1185">Reference proteome</keyword>
<dbReference type="PANTHER" id="PTHR42855:SF2">
    <property type="entry name" value="DRUG RESISTANCE ABC TRANSPORTER,ATP-BINDING PROTEIN"/>
    <property type="match status" value="1"/>
</dbReference>
<keyword evidence="3" id="KW-0175">Coiled coil</keyword>
<dbReference type="SMART" id="SM00382">
    <property type="entry name" value="AAA"/>
    <property type="match status" value="1"/>
</dbReference>
<accession>A0ABS4CV41</accession>
<dbReference type="Proteomes" id="UP000674416">
    <property type="component" value="Unassembled WGS sequence"/>
</dbReference>
<feature type="domain" description="ABC transporter" evidence="4">
    <location>
        <begin position="158"/>
        <end position="368"/>
    </location>
</feature>
<reference evidence="5 6" key="1">
    <citation type="submission" date="2021-01" db="EMBL/GenBank/DDBJ databases">
        <title>Genomic Encyclopedia of Type Strains, Phase IV (KMG-IV): sequencing the most valuable type-strain genomes for metagenomic binning, comparative biology and taxonomic classification.</title>
        <authorList>
            <person name="Goeker M."/>
        </authorList>
    </citation>
    <scope>NUCLEOTIDE SEQUENCE [LARGE SCALE GENOMIC DNA]</scope>
    <source>
        <strain evidence="5 6">DSM 103394</strain>
    </source>
</reference>
<dbReference type="Pfam" id="PF12848">
    <property type="entry name" value="ABC_tran_Xtn"/>
    <property type="match status" value="1"/>
</dbReference>
<dbReference type="Pfam" id="PF00005">
    <property type="entry name" value="ABC_tran"/>
    <property type="match status" value="1"/>
</dbReference>
<evidence type="ECO:0000256" key="1">
    <source>
        <dbReference type="ARBA" id="ARBA00022741"/>
    </source>
</evidence>
<dbReference type="InterPro" id="IPR032781">
    <property type="entry name" value="ABC_tran_Xtn"/>
</dbReference>
<dbReference type="EMBL" id="JAFDST010000002">
    <property type="protein sequence ID" value="MBP1080998.1"/>
    <property type="molecule type" value="Genomic_DNA"/>
</dbReference>
<dbReference type="InterPro" id="IPR017871">
    <property type="entry name" value="ABC_transporter-like_CS"/>
</dbReference>
<dbReference type="InterPro" id="IPR003439">
    <property type="entry name" value="ABC_transporter-like_ATP-bd"/>
</dbReference>
<dbReference type="Gene3D" id="3.40.50.300">
    <property type="entry name" value="P-loop containing nucleotide triphosphate hydrolases"/>
    <property type="match status" value="2"/>
</dbReference>
<feature type="coiled-coil region" evidence="3">
    <location>
        <begin position="68"/>
        <end position="133"/>
    </location>
</feature>
<evidence type="ECO:0000256" key="2">
    <source>
        <dbReference type="ARBA" id="ARBA00022840"/>
    </source>
</evidence>
<sequence length="369" mass="42833">MKNPDILLLDEPTNHLDIEATEWLEKYLGSYKGTVVTISHDRYFLDHVTNKTIDLEDGEATVYLCSYSKFVKEKEKKLLDEFKEYEEQQKKIKKMKEAIKRLQEWANQANPPNEGLHKRARHMERMLERMKKKKRPMLEHKKINLAFEMKERSGKEVISLQNVSKSYSGKSLLQNIHLDVYFKERLAIVGSNGSGKTTLLKLIMQQVLPDSGDVKIGSNTQIGYLSQHTLAEASSHNVMDTFRQKIVVTEGEARHILAKFLFYGPAVFKKVAQLSGGEKMRLQLAIIMYQKLNLLILDEPTNHLDIDSREVLEEALLAFDGTILCVSHDRYLLNKCFTKTCWLENGRLEMYVKCYDEARLEKTNRMNLR</sequence>
<comment type="caution">
    <text evidence="5">The sequence shown here is derived from an EMBL/GenBank/DDBJ whole genome shotgun (WGS) entry which is preliminary data.</text>
</comment>
<evidence type="ECO:0000313" key="5">
    <source>
        <dbReference type="EMBL" id="MBP1080998.1"/>
    </source>
</evidence>
<dbReference type="SUPFAM" id="SSF52540">
    <property type="entry name" value="P-loop containing nucleoside triphosphate hydrolases"/>
    <property type="match status" value="2"/>
</dbReference>
<dbReference type="InterPro" id="IPR003593">
    <property type="entry name" value="AAA+_ATPase"/>
</dbReference>
<evidence type="ECO:0000259" key="4">
    <source>
        <dbReference type="PROSITE" id="PS50893"/>
    </source>
</evidence>
<name>A0ABS4CV41_9BACI</name>
<dbReference type="PANTHER" id="PTHR42855">
    <property type="entry name" value="ABC TRANSPORTER ATP-BINDING SUBUNIT"/>
    <property type="match status" value="1"/>
</dbReference>
<dbReference type="PROSITE" id="PS00211">
    <property type="entry name" value="ABC_TRANSPORTER_1"/>
    <property type="match status" value="1"/>
</dbReference>
<evidence type="ECO:0000313" key="6">
    <source>
        <dbReference type="Proteomes" id="UP000674416"/>
    </source>
</evidence>
<dbReference type="CDD" id="cd03221">
    <property type="entry name" value="ABCF_EF-3"/>
    <property type="match status" value="1"/>
</dbReference>
<dbReference type="InterPro" id="IPR051309">
    <property type="entry name" value="ABCF_ATPase"/>
</dbReference>
<gene>
    <name evidence="5" type="ORF">JOC74_001491</name>
</gene>
<organism evidence="5 6">
    <name type="scientific">Bacillus capparidis</name>
    <dbReference type="NCBI Taxonomy" id="1840411"/>
    <lineage>
        <taxon>Bacteria</taxon>
        <taxon>Bacillati</taxon>
        <taxon>Bacillota</taxon>
        <taxon>Bacilli</taxon>
        <taxon>Bacillales</taxon>
        <taxon>Bacillaceae</taxon>
        <taxon>Bacillus</taxon>
    </lineage>
</organism>
<keyword evidence="1" id="KW-0547">Nucleotide-binding</keyword>
<proteinExistence type="predicted"/>
<keyword evidence="2" id="KW-0067">ATP-binding</keyword>